<feature type="compositionally biased region" description="Basic and acidic residues" evidence="1">
    <location>
        <begin position="1"/>
        <end position="13"/>
    </location>
</feature>
<dbReference type="Proteomes" id="UP000887575">
    <property type="component" value="Unassembled WGS sequence"/>
</dbReference>
<proteinExistence type="predicted"/>
<protein>
    <submittedName>
        <fullName evidence="3">Uncharacterized protein</fullName>
    </submittedName>
</protein>
<evidence type="ECO:0000313" key="2">
    <source>
        <dbReference type="Proteomes" id="UP000887575"/>
    </source>
</evidence>
<dbReference type="WBParaSite" id="MBELARI_LOCUS71">
    <property type="protein sequence ID" value="MBELARI_LOCUS71"/>
    <property type="gene ID" value="MBELARI_LOCUS71"/>
</dbReference>
<dbReference type="AlphaFoldDB" id="A0AAF3JAN9"/>
<evidence type="ECO:0000313" key="3">
    <source>
        <dbReference type="WBParaSite" id="MBELARI_LOCUS71"/>
    </source>
</evidence>
<evidence type="ECO:0000256" key="1">
    <source>
        <dbReference type="SAM" id="MobiDB-lite"/>
    </source>
</evidence>
<feature type="region of interest" description="Disordered" evidence="1">
    <location>
        <begin position="1"/>
        <end position="39"/>
    </location>
</feature>
<sequence>MRTRRGEKIEDKRRRAWSPVDQPTSTKENPTFFPDTSDEADEEFEKAMELEKRDENILQHREGALQCQKMQALKMLEASKNRFGPVEVGRTVRLPIGSVDRPKIECMPYGGTVSSLPNGMCKRAVKNETAQGRYSRIVGIRV</sequence>
<organism evidence="2 3">
    <name type="scientific">Mesorhabditis belari</name>
    <dbReference type="NCBI Taxonomy" id="2138241"/>
    <lineage>
        <taxon>Eukaryota</taxon>
        <taxon>Metazoa</taxon>
        <taxon>Ecdysozoa</taxon>
        <taxon>Nematoda</taxon>
        <taxon>Chromadorea</taxon>
        <taxon>Rhabditida</taxon>
        <taxon>Rhabditina</taxon>
        <taxon>Rhabditomorpha</taxon>
        <taxon>Rhabditoidea</taxon>
        <taxon>Rhabditidae</taxon>
        <taxon>Mesorhabditinae</taxon>
        <taxon>Mesorhabditis</taxon>
    </lineage>
</organism>
<accession>A0AAF3JAN9</accession>
<name>A0AAF3JAN9_9BILA</name>
<reference evidence="3" key="1">
    <citation type="submission" date="2024-02" db="UniProtKB">
        <authorList>
            <consortium name="WormBaseParasite"/>
        </authorList>
    </citation>
    <scope>IDENTIFICATION</scope>
</reference>
<keyword evidence="2" id="KW-1185">Reference proteome</keyword>